<reference evidence="1" key="1">
    <citation type="submission" date="2021-03" db="EMBL/GenBank/DDBJ databases">
        <title>Chromosome level genome of the anhydrobiotic midge Polypedilum vanderplanki.</title>
        <authorList>
            <person name="Yoshida Y."/>
            <person name="Kikawada T."/>
            <person name="Gusev O."/>
        </authorList>
    </citation>
    <scope>NUCLEOTIDE SEQUENCE</scope>
    <source>
        <strain evidence="1">NIAS01</strain>
        <tissue evidence="1">Whole body or cell culture</tissue>
    </source>
</reference>
<keyword evidence="2" id="KW-1185">Reference proteome</keyword>
<dbReference type="Gene3D" id="3.80.10.10">
    <property type="entry name" value="Ribonuclease Inhibitor"/>
    <property type="match status" value="1"/>
</dbReference>
<evidence type="ECO:0008006" key="3">
    <source>
        <dbReference type="Google" id="ProtNLM"/>
    </source>
</evidence>
<gene>
    <name evidence="1" type="ORF">PVAND_004900</name>
</gene>
<dbReference type="EMBL" id="JADBJN010000002">
    <property type="protein sequence ID" value="KAG5674956.1"/>
    <property type="molecule type" value="Genomic_DNA"/>
</dbReference>
<proteinExistence type="predicted"/>
<organism evidence="1 2">
    <name type="scientific">Polypedilum vanderplanki</name>
    <name type="common">Sleeping chironomid midge</name>
    <dbReference type="NCBI Taxonomy" id="319348"/>
    <lineage>
        <taxon>Eukaryota</taxon>
        <taxon>Metazoa</taxon>
        <taxon>Ecdysozoa</taxon>
        <taxon>Arthropoda</taxon>
        <taxon>Hexapoda</taxon>
        <taxon>Insecta</taxon>
        <taxon>Pterygota</taxon>
        <taxon>Neoptera</taxon>
        <taxon>Endopterygota</taxon>
        <taxon>Diptera</taxon>
        <taxon>Nematocera</taxon>
        <taxon>Chironomoidea</taxon>
        <taxon>Chironomidae</taxon>
        <taxon>Chironominae</taxon>
        <taxon>Polypedilum</taxon>
        <taxon>Polypedilum</taxon>
    </lineage>
</organism>
<sequence>MLKFREISYLLRKHRNFSVTSISFCDPPQRFNQDVPSFKPLSESRQKKIEDDKRKLIWRVKPMKQPFVTKSALSVFDQDPAEDGEKVPNTLTYLTKPIDFSFSGFKNWFKRQQKQKEIFLQQFIPERHAILGNDLAAAHFILFRKGKVRFVGQKDWMEMNPNEDYNVPLPNKYDPNYLLEAIKCDRMLLYYEGLENIRRLRKLLYLSFKFVENFDDWCLDRVSGSEFTSLEELDISETKVTSNGLQALYRIPTLKKLIVTPPTEDNIEWNLTIAMLQDIMPDLEVISSNEIA</sequence>
<dbReference type="Proteomes" id="UP001107558">
    <property type="component" value="Chromosome 2"/>
</dbReference>
<comment type="caution">
    <text evidence="1">The sequence shown here is derived from an EMBL/GenBank/DDBJ whole genome shotgun (WGS) entry which is preliminary data.</text>
</comment>
<accession>A0A9J6BYJ0</accession>
<protein>
    <recommendedName>
        <fullName evidence="3">Mitochondrial ATP synthase regulatory component factor B</fullName>
    </recommendedName>
</protein>
<name>A0A9J6BYJ0_POLVA</name>
<evidence type="ECO:0000313" key="2">
    <source>
        <dbReference type="Proteomes" id="UP001107558"/>
    </source>
</evidence>
<dbReference type="AlphaFoldDB" id="A0A9J6BYJ0"/>
<dbReference type="SUPFAM" id="SSF52047">
    <property type="entry name" value="RNI-like"/>
    <property type="match status" value="1"/>
</dbReference>
<dbReference type="OrthoDB" id="1708588at2759"/>
<dbReference type="InterPro" id="IPR032675">
    <property type="entry name" value="LRR_dom_sf"/>
</dbReference>
<evidence type="ECO:0000313" key="1">
    <source>
        <dbReference type="EMBL" id="KAG5674956.1"/>
    </source>
</evidence>